<evidence type="ECO:0000313" key="2">
    <source>
        <dbReference type="EMBL" id="RXT42225.1"/>
    </source>
</evidence>
<organism evidence="2 3">
    <name type="scientific">Bradyrhizobium betae</name>
    <dbReference type="NCBI Taxonomy" id="244734"/>
    <lineage>
        <taxon>Bacteria</taxon>
        <taxon>Pseudomonadati</taxon>
        <taxon>Pseudomonadota</taxon>
        <taxon>Alphaproteobacteria</taxon>
        <taxon>Hyphomicrobiales</taxon>
        <taxon>Nitrobacteraceae</taxon>
        <taxon>Bradyrhizobium</taxon>
    </lineage>
</organism>
<keyword evidence="3" id="KW-1185">Reference proteome</keyword>
<reference evidence="2 3" key="1">
    <citation type="submission" date="2017-03" db="EMBL/GenBank/DDBJ databases">
        <authorList>
            <person name="Safronova V.I."/>
            <person name="Sazanova A.L."/>
            <person name="Chirak E.R."/>
        </authorList>
    </citation>
    <scope>NUCLEOTIDE SEQUENCE [LARGE SCALE GENOMIC DNA]</scope>
    <source>
        <strain evidence="2 3">Opo-243</strain>
    </source>
</reference>
<dbReference type="OrthoDB" id="7863142at2"/>
<dbReference type="EMBL" id="MZXW01000035">
    <property type="protein sequence ID" value="RXT42225.1"/>
    <property type="molecule type" value="Genomic_DNA"/>
</dbReference>
<accession>A0A4Q1UU15</accession>
<evidence type="ECO:0000259" key="1">
    <source>
        <dbReference type="Pfam" id="PF21834"/>
    </source>
</evidence>
<dbReference type="Proteomes" id="UP000290819">
    <property type="component" value="Unassembled WGS sequence"/>
</dbReference>
<comment type="caution">
    <text evidence="2">The sequence shown here is derived from an EMBL/GenBank/DDBJ whole genome shotgun (WGS) entry which is preliminary data.</text>
</comment>
<dbReference type="Pfam" id="PF21834">
    <property type="entry name" value="DUF6894"/>
    <property type="match status" value="1"/>
</dbReference>
<protein>
    <recommendedName>
        <fullName evidence="1">DUF6894 domain-containing protein</fullName>
    </recommendedName>
</protein>
<gene>
    <name evidence="2" type="ORF">B5V03_27490</name>
</gene>
<dbReference type="AlphaFoldDB" id="A0A4Q1UU15"/>
<name>A0A4Q1UU15_9BRAD</name>
<sequence length="76" mass="8305">MPRFHFDIHENGHLTPDEDGRVFADGNAARKEAVLTGASIARDAFTTGSSHRIVVDVREEGAPFLKVSITLEVEEA</sequence>
<dbReference type="RefSeq" id="WP_129273530.1">
    <property type="nucleotide sequence ID" value="NZ_MZXW01000035.1"/>
</dbReference>
<dbReference type="InterPro" id="IPR054189">
    <property type="entry name" value="DUF6894"/>
</dbReference>
<proteinExistence type="predicted"/>
<evidence type="ECO:0000313" key="3">
    <source>
        <dbReference type="Proteomes" id="UP000290819"/>
    </source>
</evidence>
<feature type="domain" description="DUF6894" evidence="1">
    <location>
        <begin position="3"/>
        <end position="69"/>
    </location>
</feature>